<name>C0BZJ3_9FIRM</name>
<dbReference type="OrthoDB" id="6024937at2"/>
<gene>
    <name evidence="2" type="ORF">CLOHYLEM_05233</name>
</gene>
<feature type="domain" description="PRC-barrel" evidence="1">
    <location>
        <begin position="1"/>
        <end position="78"/>
    </location>
</feature>
<dbReference type="PANTHER" id="PTHR40061:SF1">
    <property type="entry name" value="SPORULATION PROTEIN YLMC-RELATED"/>
    <property type="match status" value="1"/>
</dbReference>
<reference evidence="2" key="2">
    <citation type="submission" date="2013-06" db="EMBL/GenBank/DDBJ databases">
        <title>Draft genome sequence of Clostridium hylemonae (DSM 15053).</title>
        <authorList>
            <person name="Sudarsanam P."/>
            <person name="Ley R."/>
            <person name="Guruge J."/>
            <person name="Turnbaugh P.J."/>
            <person name="Mahowald M."/>
            <person name="Liep D."/>
            <person name="Gordon J."/>
        </authorList>
    </citation>
    <scope>NUCLEOTIDE SEQUENCE</scope>
    <source>
        <strain evidence="2">DSM 15053</strain>
    </source>
</reference>
<dbReference type="STRING" id="553973.CLOHYLEM_05233"/>
<protein>
    <submittedName>
        <fullName evidence="2">Sporulation protein, YlmC/YmxH family</fullName>
    </submittedName>
</protein>
<organism evidence="2 3">
    <name type="scientific">[Clostridium] hylemonae DSM 15053</name>
    <dbReference type="NCBI Taxonomy" id="553973"/>
    <lineage>
        <taxon>Bacteria</taxon>
        <taxon>Bacillati</taxon>
        <taxon>Bacillota</taxon>
        <taxon>Clostridia</taxon>
        <taxon>Lachnospirales</taxon>
        <taxon>Lachnospiraceae</taxon>
    </lineage>
</organism>
<dbReference type="eggNOG" id="COG1873">
    <property type="taxonomic scope" value="Bacteria"/>
</dbReference>
<dbReference type="PANTHER" id="PTHR40061">
    <property type="entry name" value="SPORULATION PROTEIN YLMC-RELATED"/>
    <property type="match status" value="1"/>
</dbReference>
<accession>C0BZJ3</accession>
<proteinExistence type="predicted"/>
<evidence type="ECO:0000313" key="2">
    <source>
        <dbReference type="EMBL" id="EEG74571.1"/>
    </source>
</evidence>
<dbReference type="Gene3D" id="2.30.30.240">
    <property type="entry name" value="PRC-barrel domain"/>
    <property type="match status" value="1"/>
</dbReference>
<keyword evidence="3" id="KW-1185">Reference proteome</keyword>
<dbReference type="AlphaFoldDB" id="C0BZJ3"/>
<dbReference type="Proteomes" id="UP000004893">
    <property type="component" value="Unassembled WGS sequence"/>
</dbReference>
<dbReference type="HOGENOM" id="CLU_161336_0_1_9"/>
<sequence>MRLSELQDKEVINTCDCKRLGFVADLILDDCGCHVEAIIIPKSGKFCGFFGDGSEYVIPCKCIKRIGPDVILVEIHEEKK</sequence>
<evidence type="ECO:0000259" key="1">
    <source>
        <dbReference type="Pfam" id="PF05239"/>
    </source>
</evidence>
<reference evidence="2" key="1">
    <citation type="submission" date="2009-02" db="EMBL/GenBank/DDBJ databases">
        <authorList>
            <person name="Fulton L."/>
            <person name="Clifton S."/>
            <person name="Fulton B."/>
            <person name="Xu J."/>
            <person name="Minx P."/>
            <person name="Pepin K.H."/>
            <person name="Johnson M."/>
            <person name="Bhonagiri V."/>
            <person name="Nash W.E."/>
            <person name="Mardis E.R."/>
            <person name="Wilson R.K."/>
        </authorList>
    </citation>
    <scope>NUCLEOTIDE SEQUENCE [LARGE SCALE GENOMIC DNA]</scope>
    <source>
        <strain evidence="2">DSM 15053</strain>
    </source>
</reference>
<dbReference type="InterPro" id="IPR027275">
    <property type="entry name" value="PRC-brl_dom"/>
</dbReference>
<dbReference type="InterPro" id="IPR014238">
    <property type="entry name" value="Spore_YlmC/YmxH"/>
</dbReference>
<dbReference type="SUPFAM" id="SSF50346">
    <property type="entry name" value="PRC-barrel domain"/>
    <property type="match status" value="1"/>
</dbReference>
<dbReference type="NCBIfam" id="TIGR02888">
    <property type="entry name" value="spore_YlmC_YmxH"/>
    <property type="match status" value="1"/>
</dbReference>
<comment type="caution">
    <text evidence="2">The sequence shown here is derived from an EMBL/GenBank/DDBJ whole genome shotgun (WGS) entry which is preliminary data.</text>
</comment>
<dbReference type="InterPro" id="IPR011033">
    <property type="entry name" value="PRC_barrel-like_sf"/>
</dbReference>
<dbReference type="Pfam" id="PF05239">
    <property type="entry name" value="PRC"/>
    <property type="match status" value="1"/>
</dbReference>
<dbReference type="RefSeq" id="WP_006442570.1">
    <property type="nucleotide sequence ID" value="NZ_CP036524.1"/>
</dbReference>
<evidence type="ECO:0000313" key="3">
    <source>
        <dbReference type="Proteomes" id="UP000004893"/>
    </source>
</evidence>
<dbReference type="EMBL" id="ABYI02000019">
    <property type="protein sequence ID" value="EEG74571.1"/>
    <property type="molecule type" value="Genomic_DNA"/>
</dbReference>